<comment type="similarity">
    <text evidence="1">Belongs to the Gfa family.</text>
</comment>
<dbReference type="Gene3D" id="2.170.150.70">
    <property type="match status" value="1"/>
</dbReference>
<dbReference type="RefSeq" id="WP_117395493.1">
    <property type="nucleotide sequence ID" value="NZ_CP021330.1"/>
</dbReference>
<dbReference type="SUPFAM" id="SSF51316">
    <property type="entry name" value="Mss4-like"/>
    <property type="match status" value="1"/>
</dbReference>
<dbReference type="AlphaFoldDB" id="A0A2R4MDI2"/>
<gene>
    <name evidence="6" type="ORF">MXMO3_01571</name>
</gene>
<dbReference type="InterPro" id="IPR006913">
    <property type="entry name" value="CENP-V/GFA"/>
</dbReference>
<evidence type="ECO:0000256" key="4">
    <source>
        <dbReference type="ARBA" id="ARBA00023239"/>
    </source>
</evidence>
<dbReference type="GO" id="GO:0016846">
    <property type="term" value="F:carbon-sulfur lyase activity"/>
    <property type="evidence" value="ECO:0007669"/>
    <property type="project" value="InterPro"/>
</dbReference>
<keyword evidence="3" id="KW-0862">Zinc</keyword>
<dbReference type="EMBL" id="CP021330">
    <property type="protein sequence ID" value="AVX04101.1"/>
    <property type="molecule type" value="Genomic_DNA"/>
</dbReference>
<accession>A0A2R4MDI2</accession>
<keyword evidence="4" id="KW-0456">Lyase</keyword>
<evidence type="ECO:0000256" key="3">
    <source>
        <dbReference type="ARBA" id="ARBA00022833"/>
    </source>
</evidence>
<evidence type="ECO:0000256" key="1">
    <source>
        <dbReference type="ARBA" id="ARBA00005495"/>
    </source>
</evidence>
<evidence type="ECO:0000259" key="5">
    <source>
        <dbReference type="PROSITE" id="PS51891"/>
    </source>
</evidence>
<dbReference type="STRING" id="1122213.GCA_000423365_01219"/>
<dbReference type="KEGG" id="mmyr:MXMO3_01571"/>
<dbReference type="Pfam" id="PF04828">
    <property type="entry name" value="GFA"/>
    <property type="match status" value="1"/>
</dbReference>
<evidence type="ECO:0000313" key="7">
    <source>
        <dbReference type="Proteomes" id="UP000258927"/>
    </source>
</evidence>
<dbReference type="PANTHER" id="PTHR33337">
    <property type="entry name" value="GFA DOMAIN-CONTAINING PROTEIN"/>
    <property type="match status" value="1"/>
</dbReference>
<dbReference type="InterPro" id="IPR011057">
    <property type="entry name" value="Mss4-like_sf"/>
</dbReference>
<protein>
    <recommendedName>
        <fullName evidence="5">CENP-V/GFA domain-containing protein</fullName>
    </recommendedName>
</protein>
<dbReference type="GO" id="GO:0046872">
    <property type="term" value="F:metal ion binding"/>
    <property type="evidence" value="ECO:0007669"/>
    <property type="project" value="UniProtKB-KW"/>
</dbReference>
<dbReference type="Proteomes" id="UP000258927">
    <property type="component" value="Chromosome"/>
</dbReference>
<feature type="domain" description="CENP-V/GFA" evidence="5">
    <location>
        <begin position="7"/>
        <end position="102"/>
    </location>
</feature>
<name>A0A2R4MDI2_9HYPH</name>
<dbReference type="PANTHER" id="PTHR33337:SF40">
    <property type="entry name" value="CENP-V_GFA DOMAIN-CONTAINING PROTEIN-RELATED"/>
    <property type="match status" value="1"/>
</dbReference>
<evidence type="ECO:0000313" key="6">
    <source>
        <dbReference type="EMBL" id="AVX04101.1"/>
    </source>
</evidence>
<keyword evidence="2" id="KW-0479">Metal-binding</keyword>
<organism evidence="6 7">
    <name type="scientific">Maritalea myrionectae</name>
    <dbReference type="NCBI Taxonomy" id="454601"/>
    <lineage>
        <taxon>Bacteria</taxon>
        <taxon>Pseudomonadati</taxon>
        <taxon>Pseudomonadota</taxon>
        <taxon>Alphaproteobacteria</taxon>
        <taxon>Hyphomicrobiales</taxon>
        <taxon>Devosiaceae</taxon>
        <taxon>Maritalea</taxon>
    </lineage>
</organism>
<proteinExistence type="inferred from homology"/>
<keyword evidence="7" id="KW-1185">Reference proteome</keyword>
<reference evidence="6 7" key="1">
    <citation type="submission" date="2017-05" db="EMBL/GenBank/DDBJ databases">
        <title>Genome Analysis of Maritalea myrionectae HL2708#5.</title>
        <authorList>
            <consortium name="Cotde Inc.-PKNU"/>
            <person name="Jang D."/>
            <person name="Oh H.-M."/>
        </authorList>
    </citation>
    <scope>NUCLEOTIDE SEQUENCE [LARGE SCALE GENOMIC DNA]</scope>
    <source>
        <strain evidence="6 7">HL2708#5</strain>
    </source>
</reference>
<evidence type="ECO:0000256" key="2">
    <source>
        <dbReference type="ARBA" id="ARBA00022723"/>
    </source>
</evidence>
<dbReference type="PROSITE" id="PS51891">
    <property type="entry name" value="CENP_V_GFA"/>
    <property type="match status" value="1"/>
</dbReference>
<sequence>MSDQKIKTGKCACGAVSFKVKAPDTYGACHCKMCRQWCGGLWMGVVCDEIIELNGPVQEWESSKIASRGFCAECGSSVWHKPKQSSNFTFGQGLFDDQQGWTLTREICADDQPDHYALADKGQKAFTGWGTLMAVITGRLPK</sequence>